<dbReference type="SUPFAM" id="SSF46626">
    <property type="entry name" value="Cytochrome c"/>
    <property type="match status" value="1"/>
</dbReference>
<dbReference type="GO" id="GO:0020037">
    <property type="term" value="F:heme binding"/>
    <property type="evidence" value="ECO:0007669"/>
    <property type="project" value="InterPro"/>
</dbReference>
<dbReference type="InterPro" id="IPR051811">
    <property type="entry name" value="Cytochrome_c550/c551-like"/>
</dbReference>
<evidence type="ECO:0000256" key="5">
    <source>
        <dbReference type="ARBA" id="ARBA00023004"/>
    </source>
</evidence>
<dbReference type="Gene3D" id="1.10.760.10">
    <property type="entry name" value="Cytochrome c-like domain"/>
    <property type="match status" value="1"/>
</dbReference>
<evidence type="ECO:0000256" key="3">
    <source>
        <dbReference type="ARBA" id="ARBA00022723"/>
    </source>
</evidence>
<keyword evidence="3 6" id="KW-0479">Metal-binding</keyword>
<dbReference type="PROSITE" id="PS51007">
    <property type="entry name" value="CYTC"/>
    <property type="match status" value="1"/>
</dbReference>
<evidence type="ECO:0000256" key="2">
    <source>
        <dbReference type="ARBA" id="ARBA00022617"/>
    </source>
</evidence>
<dbReference type="InterPro" id="IPR036909">
    <property type="entry name" value="Cyt_c-like_dom_sf"/>
</dbReference>
<keyword evidence="7" id="KW-0732">Signal</keyword>
<dbReference type="PANTHER" id="PTHR37823">
    <property type="entry name" value="CYTOCHROME C-553-LIKE"/>
    <property type="match status" value="1"/>
</dbReference>
<keyword evidence="1" id="KW-0813">Transport</keyword>
<keyword evidence="2 6" id="KW-0349">Heme</keyword>
<feature type="domain" description="Cytochrome c" evidence="8">
    <location>
        <begin position="40"/>
        <end position="118"/>
    </location>
</feature>
<dbReference type="Pfam" id="PF13442">
    <property type="entry name" value="Cytochrome_CBB3"/>
    <property type="match status" value="1"/>
</dbReference>
<feature type="signal peptide" evidence="7">
    <location>
        <begin position="1"/>
        <end position="24"/>
    </location>
</feature>
<evidence type="ECO:0000256" key="7">
    <source>
        <dbReference type="SAM" id="SignalP"/>
    </source>
</evidence>
<sequence length="118" mass="12479">MLRISLSTWVKMLLLAVLTTTLLAACGGTSQPGTKATPHMDAPDGTASVYKSNCISCHGTDLQGRMGTQTNLQQVGARMSEADIVTQLQNGKGSMPPFKDRLTSEEIAGLATWLAGKK</sequence>
<keyword evidence="5 6" id="KW-0408">Iron</keyword>
<evidence type="ECO:0000256" key="1">
    <source>
        <dbReference type="ARBA" id="ARBA00022448"/>
    </source>
</evidence>
<dbReference type="InterPro" id="IPR009056">
    <property type="entry name" value="Cyt_c-like_dom"/>
</dbReference>
<evidence type="ECO:0000259" key="8">
    <source>
        <dbReference type="PROSITE" id="PS51007"/>
    </source>
</evidence>
<evidence type="ECO:0000256" key="6">
    <source>
        <dbReference type="PROSITE-ProRule" id="PRU00433"/>
    </source>
</evidence>
<evidence type="ECO:0000256" key="4">
    <source>
        <dbReference type="ARBA" id="ARBA00022982"/>
    </source>
</evidence>
<dbReference type="RefSeq" id="WP_046228928.1">
    <property type="nucleotide sequence ID" value="NZ_FONN01000008.1"/>
</dbReference>
<dbReference type="Proteomes" id="UP000183410">
    <property type="component" value="Unassembled WGS sequence"/>
</dbReference>
<keyword evidence="4" id="KW-0249">Electron transport</keyword>
<dbReference type="GO" id="GO:0005506">
    <property type="term" value="F:iron ion binding"/>
    <property type="evidence" value="ECO:0007669"/>
    <property type="project" value="InterPro"/>
</dbReference>
<dbReference type="PRINTS" id="PR00605">
    <property type="entry name" value="CYTCHROMECIC"/>
</dbReference>
<proteinExistence type="predicted"/>
<dbReference type="GO" id="GO:0009055">
    <property type="term" value="F:electron transfer activity"/>
    <property type="evidence" value="ECO:0007669"/>
    <property type="project" value="InterPro"/>
</dbReference>
<dbReference type="InterPro" id="IPR008168">
    <property type="entry name" value="Cyt_C_IC"/>
</dbReference>
<name>A0A1I2E4U0_9BACL</name>
<feature type="chain" id="PRO_5010256830" evidence="7">
    <location>
        <begin position="25"/>
        <end position="118"/>
    </location>
</feature>
<organism evidence="9 10">
    <name type="scientific">Paenibacillus algorifonticola</name>
    <dbReference type="NCBI Taxonomy" id="684063"/>
    <lineage>
        <taxon>Bacteria</taxon>
        <taxon>Bacillati</taxon>
        <taxon>Bacillota</taxon>
        <taxon>Bacilli</taxon>
        <taxon>Bacillales</taxon>
        <taxon>Paenibacillaceae</taxon>
        <taxon>Paenibacillus</taxon>
    </lineage>
</organism>
<evidence type="ECO:0000313" key="10">
    <source>
        <dbReference type="Proteomes" id="UP000183410"/>
    </source>
</evidence>
<dbReference type="PANTHER" id="PTHR37823:SF4">
    <property type="entry name" value="MENAQUINOL-CYTOCHROME C REDUCTASE CYTOCHROME B_C SUBUNIT"/>
    <property type="match status" value="1"/>
</dbReference>
<keyword evidence="10" id="KW-1185">Reference proteome</keyword>
<dbReference type="AlphaFoldDB" id="A0A1I2E4U0"/>
<dbReference type="EMBL" id="FONN01000008">
    <property type="protein sequence ID" value="SFE87541.1"/>
    <property type="molecule type" value="Genomic_DNA"/>
</dbReference>
<dbReference type="PROSITE" id="PS51257">
    <property type="entry name" value="PROKAR_LIPOPROTEIN"/>
    <property type="match status" value="1"/>
</dbReference>
<protein>
    <submittedName>
        <fullName evidence="9">Cytochrome c551</fullName>
    </submittedName>
</protein>
<gene>
    <name evidence="9" type="ORF">SAMN04487969_108166</name>
</gene>
<accession>A0A1I2E4U0</accession>
<reference evidence="10" key="1">
    <citation type="submission" date="2016-10" db="EMBL/GenBank/DDBJ databases">
        <authorList>
            <person name="Varghese N."/>
            <person name="Submissions S."/>
        </authorList>
    </citation>
    <scope>NUCLEOTIDE SEQUENCE [LARGE SCALE GENOMIC DNA]</scope>
    <source>
        <strain evidence="10">CGMCC 1.10223</strain>
    </source>
</reference>
<evidence type="ECO:0000313" key="9">
    <source>
        <dbReference type="EMBL" id="SFE87541.1"/>
    </source>
</evidence>